<comment type="caution">
    <text evidence="2">The sequence shown here is derived from an EMBL/GenBank/DDBJ whole genome shotgun (WGS) entry which is preliminary data.</text>
</comment>
<evidence type="ECO:0000313" key="3">
    <source>
        <dbReference type="Proteomes" id="UP001178507"/>
    </source>
</evidence>
<name>A0AA36IKV2_9DINO</name>
<proteinExistence type="predicted"/>
<feature type="region of interest" description="Disordered" evidence="1">
    <location>
        <begin position="171"/>
        <end position="209"/>
    </location>
</feature>
<sequence>MAPDCSSFVFPNSSRTLRKKRRLAGDETYGPVQAGNDMARAAAFLLAVAVARGRYVVLENPSGSCIFSYLKTWLEVVPGAVKCIVHRCAYSNAPAGERWLKPYKFLAYGPGSLAGNWIWRAARRCRCPNGQMKLEASGVSGTPGLSASASYPKQLGEMLVKAWQWANDHQKDDDSYTYTSDSDSEMEASASSDDQSSDPDEFNPGAWQR</sequence>
<protein>
    <submittedName>
        <fullName evidence="2">Uncharacterized protein</fullName>
    </submittedName>
</protein>
<gene>
    <name evidence="2" type="ORF">EVOR1521_LOCUS14426</name>
</gene>
<dbReference type="AlphaFoldDB" id="A0AA36IKV2"/>
<feature type="compositionally biased region" description="Low complexity" evidence="1">
    <location>
        <begin position="176"/>
        <end position="194"/>
    </location>
</feature>
<evidence type="ECO:0000256" key="1">
    <source>
        <dbReference type="SAM" id="MobiDB-lite"/>
    </source>
</evidence>
<organism evidence="2 3">
    <name type="scientific">Effrenium voratum</name>
    <dbReference type="NCBI Taxonomy" id="2562239"/>
    <lineage>
        <taxon>Eukaryota</taxon>
        <taxon>Sar</taxon>
        <taxon>Alveolata</taxon>
        <taxon>Dinophyceae</taxon>
        <taxon>Suessiales</taxon>
        <taxon>Symbiodiniaceae</taxon>
        <taxon>Effrenium</taxon>
    </lineage>
</organism>
<dbReference type="Proteomes" id="UP001178507">
    <property type="component" value="Unassembled WGS sequence"/>
</dbReference>
<reference evidence="2" key="1">
    <citation type="submission" date="2023-08" db="EMBL/GenBank/DDBJ databases">
        <authorList>
            <person name="Chen Y."/>
            <person name="Shah S."/>
            <person name="Dougan E. K."/>
            <person name="Thang M."/>
            <person name="Chan C."/>
        </authorList>
    </citation>
    <scope>NUCLEOTIDE SEQUENCE</scope>
</reference>
<evidence type="ECO:0000313" key="2">
    <source>
        <dbReference type="EMBL" id="CAJ1388599.1"/>
    </source>
</evidence>
<keyword evidence="3" id="KW-1185">Reference proteome</keyword>
<dbReference type="EMBL" id="CAUJNA010001719">
    <property type="protein sequence ID" value="CAJ1388599.1"/>
    <property type="molecule type" value="Genomic_DNA"/>
</dbReference>
<accession>A0AA36IKV2</accession>